<proteinExistence type="predicted"/>
<dbReference type="InterPro" id="IPR036640">
    <property type="entry name" value="ABC1_TM_sf"/>
</dbReference>
<evidence type="ECO:0000256" key="3">
    <source>
        <dbReference type="ARBA" id="ARBA00022989"/>
    </source>
</evidence>
<dbReference type="SUPFAM" id="SSF90123">
    <property type="entry name" value="ABC transporter transmembrane region"/>
    <property type="match status" value="1"/>
</dbReference>
<dbReference type="PANTHER" id="PTHR24221:SF654">
    <property type="entry name" value="ATP-BINDING CASSETTE SUB-FAMILY B MEMBER 6"/>
    <property type="match status" value="1"/>
</dbReference>
<reference evidence="8 9" key="1">
    <citation type="submission" date="2018-07" db="EMBL/GenBank/DDBJ databases">
        <title>Brachybacteriurn paraconglorneratum KCTC 9916.</title>
        <authorList>
            <person name="Li Y."/>
        </authorList>
    </citation>
    <scope>NUCLEOTIDE SEQUENCE [LARGE SCALE GENOMIC DNA]</scope>
    <source>
        <strain evidence="8 9">KCTC 9916</strain>
    </source>
</reference>
<comment type="caution">
    <text evidence="8">The sequence shown here is derived from an EMBL/GenBank/DDBJ whole genome shotgun (WGS) entry which is preliminary data.</text>
</comment>
<feature type="region of interest" description="Disordered" evidence="5">
    <location>
        <begin position="555"/>
        <end position="575"/>
    </location>
</feature>
<dbReference type="GeneID" id="78121671"/>
<feature type="transmembrane region" description="Helical" evidence="6">
    <location>
        <begin position="253"/>
        <end position="273"/>
    </location>
</feature>
<dbReference type="SUPFAM" id="SSF52540">
    <property type="entry name" value="P-loop containing nucleoside triphosphate hydrolases"/>
    <property type="match status" value="1"/>
</dbReference>
<dbReference type="Pfam" id="PF00664">
    <property type="entry name" value="ABC_membrane"/>
    <property type="match status" value="1"/>
</dbReference>
<dbReference type="InterPro" id="IPR011527">
    <property type="entry name" value="ABC1_TM_dom"/>
</dbReference>
<keyword evidence="4 6" id="KW-0472">Membrane</keyword>
<dbReference type="GO" id="GO:0034040">
    <property type="term" value="F:ATPase-coupled lipid transmembrane transporter activity"/>
    <property type="evidence" value="ECO:0007669"/>
    <property type="project" value="TreeGrafter"/>
</dbReference>
<evidence type="ECO:0000313" key="9">
    <source>
        <dbReference type="Proteomes" id="UP000274327"/>
    </source>
</evidence>
<keyword evidence="8" id="KW-0067">ATP-binding</keyword>
<comment type="subcellular location">
    <subcellularLocation>
        <location evidence="1">Cell membrane</location>
        <topology evidence="1">Multi-pass membrane protein</topology>
    </subcellularLocation>
</comment>
<dbReference type="Gene3D" id="3.40.50.300">
    <property type="entry name" value="P-loop containing nucleotide triphosphate hydrolases"/>
    <property type="match status" value="1"/>
</dbReference>
<feature type="transmembrane region" description="Helical" evidence="6">
    <location>
        <begin position="143"/>
        <end position="163"/>
    </location>
</feature>
<feature type="transmembrane region" description="Helical" evidence="6">
    <location>
        <begin position="169"/>
        <end position="190"/>
    </location>
</feature>
<evidence type="ECO:0000256" key="2">
    <source>
        <dbReference type="ARBA" id="ARBA00022692"/>
    </source>
</evidence>
<keyword evidence="3 6" id="KW-1133">Transmembrane helix</keyword>
<dbReference type="AlphaFoldDB" id="A0A426SIF8"/>
<dbReference type="EMBL" id="QOCI01000009">
    <property type="protein sequence ID" value="RRR17935.1"/>
    <property type="molecule type" value="Genomic_DNA"/>
</dbReference>
<dbReference type="PROSITE" id="PS50929">
    <property type="entry name" value="ABC_TM1F"/>
    <property type="match status" value="1"/>
</dbReference>
<evidence type="ECO:0000256" key="1">
    <source>
        <dbReference type="ARBA" id="ARBA00004651"/>
    </source>
</evidence>
<feature type="transmembrane region" description="Helical" evidence="6">
    <location>
        <begin position="31"/>
        <end position="55"/>
    </location>
</feature>
<feature type="transmembrane region" description="Helical" evidence="6">
    <location>
        <begin position="67"/>
        <end position="87"/>
    </location>
</feature>
<feature type="region of interest" description="Disordered" evidence="5">
    <location>
        <begin position="320"/>
        <end position="348"/>
    </location>
</feature>
<keyword evidence="8" id="KW-0547">Nucleotide-binding</keyword>
<dbReference type="Gene3D" id="1.20.1560.10">
    <property type="entry name" value="ABC transporter type 1, transmembrane domain"/>
    <property type="match status" value="1"/>
</dbReference>
<evidence type="ECO:0000313" key="8">
    <source>
        <dbReference type="EMBL" id="RRR17935.1"/>
    </source>
</evidence>
<gene>
    <name evidence="8" type="ORF">DS079_11640</name>
</gene>
<dbReference type="PANTHER" id="PTHR24221">
    <property type="entry name" value="ATP-BINDING CASSETTE SUB-FAMILY B"/>
    <property type="match status" value="1"/>
</dbReference>
<evidence type="ECO:0000256" key="6">
    <source>
        <dbReference type="SAM" id="Phobius"/>
    </source>
</evidence>
<sequence>MRRDREPELQANGLLKNPPPLPPLMRGRRRLWLAGLVLLGFGQAALGALSAWALVTMQGAPAGMSPILLRALLLLVLTALAIGALTVHQRVLAEKLGQDYVHQLRLTLLGDALTPGHSTSLGVTVARTTNDLSGVRNWVTQGIAPLTVGVPLILGSLGTLVVLHPLLALAMAMPLVVLGLCLLVWARTALIKTRRMRRTRGRLASRIADTVTASEGILAAGGSKRELRNLREASGNLVEIAVDRAETVGTLRAGGVVASTLTTLLVAAAGIYLGQSPGVTMAAMAVAGIASSPVLEIGRIVEYRQTHLAARMVLGPALAGAEQRRRRAEERRRLSAEVQAPHPVGSGDAPVHLHLPGLTAGDSPLVAGPRDRVRLVSEDPRSPQELLRRVLELSPGPELAAPDSVWVDGQNLRALGPKRVRRLVGHAASGTVFERGTVGRALHYRRPDLDAAHDQEMLDLVGLDVDSLPRVGRTPLRRGGEPLDRSDRARLALARAMYGTPPLLLIDGLEGDLDDDGRRMLDRVLSSYPGVVVMAGSGQLAQLLGAREHRLHALQAGTMPQHETVGGRPDGEDDD</sequence>
<dbReference type="InterPro" id="IPR039421">
    <property type="entry name" value="Type_1_exporter"/>
</dbReference>
<dbReference type="InterPro" id="IPR027417">
    <property type="entry name" value="P-loop_NTPase"/>
</dbReference>
<organism evidence="8 9">
    <name type="scientific">Brachybacterium paraconglomeratum</name>
    <dbReference type="NCBI Taxonomy" id="173362"/>
    <lineage>
        <taxon>Bacteria</taxon>
        <taxon>Bacillati</taxon>
        <taxon>Actinomycetota</taxon>
        <taxon>Actinomycetes</taxon>
        <taxon>Micrococcales</taxon>
        <taxon>Dermabacteraceae</taxon>
        <taxon>Brachybacterium</taxon>
    </lineage>
</organism>
<keyword evidence="2 6" id="KW-0812">Transmembrane</keyword>
<accession>A0A426SIF8</accession>
<dbReference type="GO" id="GO:0005886">
    <property type="term" value="C:plasma membrane"/>
    <property type="evidence" value="ECO:0007669"/>
    <property type="project" value="UniProtKB-SubCell"/>
</dbReference>
<dbReference type="GO" id="GO:0005524">
    <property type="term" value="F:ATP binding"/>
    <property type="evidence" value="ECO:0007669"/>
    <property type="project" value="UniProtKB-KW"/>
</dbReference>
<keyword evidence="9" id="KW-1185">Reference proteome</keyword>
<dbReference type="GO" id="GO:0140359">
    <property type="term" value="F:ABC-type transporter activity"/>
    <property type="evidence" value="ECO:0007669"/>
    <property type="project" value="InterPro"/>
</dbReference>
<protein>
    <submittedName>
        <fullName evidence="8">ABC transporter ATP-binding protein</fullName>
    </submittedName>
</protein>
<evidence type="ECO:0000256" key="5">
    <source>
        <dbReference type="SAM" id="MobiDB-lite"/>
    </source>
</evidence>
<feature type="region of interest" description="Disordered" evidence="5">
    <location>
        <begin position="1"/>
        <end position="21"/>
    </location>
</feature>
<evidence type="ECO:0000256" key="4">
    <source>
        <dbReference type="ARBA" id="ARBA00023136"/>
    </source>
</evidence>
<dbReference type="Proteomes" id="UP000274327">
    <property type="component" value="Unassembled WGS sequence"/>
</dbReference>
<feature type="domain" description="ABC transmembrane type-1" evidence="7">
    <location>
        <begin position="33"/>
        <end position="306"/>
    </location>
</feature>
<name>A0A426SIF8_9MICO</name>
<dbReference type="RefSeq" id="WP_126987908.1">
    <property type="nucleotide sequence ID" value="NZ_JALXWX010000102.1"/>
</dbReference>
<evidence type="ECO:0000259" key="7">
    <source>
        <dbReference type="PROSITE" id="PS50929"/>
    </source>
</evidence>